<dbReference type="CDD" id="cd13834">
    <property type="entry name" value="HU_like"/>
    <property type="match status" value="1"/>
</dbReference>
<dbReference type="SMART" id="SM00411">
    <property type="entry name" value="BHL"/>
    <property type="match status" value="1"/>
</dbReference>
<dbReference type="EMBL" id="JAPDDR010000004">
    <property type="protein sequence ID" value="MCW1913754.1"/>
    <property type="molecule type" value="Genomic_DNA"/>
</dbReference>
<dbReference type="PANTHER" id="PTHR33175">
    <property type="entry name" value="DNA-BINDING PROTEIN HU"/>
    <property type="match status" value="1"/>
</dbReference>
<evidence type="ECO:0000256" key="11">
    <source>
        <dbReference type="RuleBase" id="RU003939"/>
    </source>
</evidence>
<evidence type="ECO:0000256" key="6">
    <source>
        <dbReference type="ARBA" id="ARBA00022921"/>
    </source>
</evidence>
<dbReference type="PANTHER" id="PTHR33175:SF13">
    <property type="entry name" value="HISTONE-LIKE PROTEIN"/>
    <property type="match status" value="1"/>
</dbReference>
<evidence type="ECO:0000256" key="4">
    <source>
        <dbReference type="ARBA" id="ARBA00016145"/>
    </source>
</evidence>
<dbReference type="GO" id="GO:0003677">
    <property type="term" value="F:DNA binding"/>
    <property type="evidence" value="ECO:0007669"/>
    <property type="project" value="UniProtKB-KW"/>
</dbReference>
<name>A0ABT3G2N0_9BACT</name>
<accession>A0ABT3G2N0</accession>
<comment type="function">
    <text evidence="10">DNA-binding protein that plays a critical role in nucleoid compaction, genome replication and DNA replication and transcription. Binds to both ssDNA and dsDNA with a binding site covering about 15 nucleotides. Displays DNA-supercoiling activity only when associated with the viral DNA topoisomerase 2.</text>
</comment>
<evidence type="ECO:0000256" key="8">
    <source>
        <dbReference type="ARBA" id="ARBA00033120"/>
    </source>
</evidence>
<comment type="subcellular location">
    <subcellularLocation>
        <location evidence="1">Virion</location>
    </subcellularLocation>
</comment>
<evidence type="ECO:0000256" key="2">
    <source>
        <dbReference type="ARBA" id="ARBA00010529"/>
    </source>
</evidence>
<evidence type="ECO:0000256" key="7">
    <source>
        <dbReference type="ARBA" id="ARBA00023125"/>
    </source>
</evidence>
<evidence type="ECO:0000256" key="5">
    <source>
        <dbReference type="ARBA" id="ARBA00022705"/>
    </source>
</evidence>
<sequence length="109" mass="11747">MAKKQTPIKDRYSKTQILDQIAAETGLARKQVAGVLDSLNGIIGGHLDKRGVGEFVLPGLLKISTVKKPAVKARKGINPFTKEEVTFKAKPASVAVKVRPLKALKDMAL</sequence>
<dbReference type="Gene3D" id="4.10.520.10">
    <property type="entry name" value="IHF-like DNA-binding proteins"/>
    <property type="match status" value="1"/>
</dbReference>
<keyword evidence="7 12" id="KW-0238">DNA-binding</keyword>
<evidence type="ECO:0000313" key="12">
    <source>
        <dbReference type="EMBL" id="MCW1913754.1"/>
    </source>
</evidence>
<proteinExistence type="inferred from homology"/>
<comment type="caution">
    <text evidence="12">The sequence shown here is derived from an EMBL/GenBank/DDBJ whole genome shotgun (WGS) entry which is preliminary data.</text>
</comment>
<evidence type="ECO:0000313" key="13">
    <source>
        <dbReference type="Proteomes" id="UP001165653"/>
    </source>
</evidence>
<protein>
    <recommendedName>
        <fullName evidence="4">Viral histone-like protein</fullName>
    </recommendedName>
    <alternativeName>
        <fullName evidence="9">DNA-binding protein pA104R</fullName>
    </alternativeName>
    <alternativeName>
        <fullName evidence="8">pA104R</fullName>
    </alternativeName>
</protein>
<evidence type="ECO:0000256" key="9">
    <source>
        <dbReference type="ARBA" id="ARBA00033227"/>
    </source>
</evidence>
<evidence type="ECO:0000256" key="1">
    <source>
        <dbReference type="ARBA" id="ARBA00004328"/>
    </source>
</evidence>
<gene>
    <name evidence="12" type="ORF">OJ996_09220</name>
</gene>
<evidence type="ECO:0000256" key="3">
    <source>
        <dbReference type="ARBA" id="ARBA00011738"/>
    </source>
</evidence>
<keyword evidence="6" id="KW-0426">Late protein</keyword>
<dbReference type="Pfam" id="PF00216">
    <property type="entry name" value="Bac_DNA_binding"/>
    <property type="match status" value="1"/>
</dbReference>
<comment type="subunit">
    <text evidence="3">Homodimer.</text>
</comment>
<comment type="similarity">
    <text evidence="2 11">Belongs to the bacterial histone-like protein family.</text>
</comment>
<reference evidence="12" key="1">
    <citation type="submission" date="2022-10" db="EMBL/GenBank/DDBJ databases">
        <title>Luteolibacter sp. GHJ8, whole genome shotgun sequencing project.</title>
        <authorList>
            <person name="Zhao G."/>
            <person name="Shen L."/>
        </authorList>
    </citation>
    <scope>NUCLEOTIDE SEQUENCE</scope>
    <source>
        <strain evidence="12">GHJ8</strain>
    </source>
</reference>
<evidence type="ECO:0000256" key="10">
    <source>
        <dbReference type="ARBA" id="ARBA00046140"/>
    </source>
</evidence>
<dbReference type="InterPro" id="IPR000119">
    <property type="entry name" value="Hist_DNA-bd"/>
</dbReference>
<keyword evidence="13" id="KW-1185">Reference proteome</keyword>
<dbReference type="SUPFAM" id="SSF47729">
    <property type="entry name" value="IHF-like DNA-binding proteins"/>
    <property type="match status" value="1"/>
</dbReference>
<organism evidence="12 13">
    <name type="scientific">Luteolibacter rhizosphaerae</name>
    <dbReference type="NCBI Taxonomy" id="2989719"/>
    <lineage>
        <taxon>Bacteria</taxon>
        <taxon>Pseudomonadati</taxon>
        <taxon>Verrucomicrobiota</taxon>
        <taxon>Verrucomicrobiia</taxon>
        <taxon>Verrucomicrobiales</taxon>
        <taxon>Verrucomicrobiaceae</taxon>
        <taxon>Luteolibacter</taxon>
    </lineage>
</organism>
<dbReference type="InterPro" id="IPR010992">
    <property type="entry name" value="IHF-like_DNA-bd_dom_sf"/>
</dbReference>
<keyword evidence="5" id="KW-0235">DNA replication</keyword>
<dbReference type="Proteomes" id="UP001165653">
    <property type="component" value="Unassembled WGS sequence"/>
</dbReference>